<protein>
    <recommendedName>
        <fullName evidence="6">Serpentine receptor class gamma</fullName>
    </recommendedName>
</protein>
<evidence type="ECO:0000256" key="1">
    <source>
        <dbReference type="ARBA" id="ARBA00004141"/>
    </source>
</evidence>
<dbReference type="GO" id="GO:0007606">
    <property type="term" value="P:sensory perception of chemical stimulus"/>
    <property type="evidence" value="ECO:0007669"/>
    <property type="project" value="UniProtKB-UniRule"/>
</dbReference>
<feature type="transmembrane region" description="Helical" evidence="6">
    <location>
        <begin position="120"/>
        <end position="140"/>
    </location>
</feature>
<evidence type="ECO:0000256" key="4">
    <source>
        <dbReference type="ARBA" id="ARBA00022989"/>
    </source>
</evidence>
<evidence type="ECO:0000256" key="2">
    <source>
        <dbReference type="ARBA" id="ARBA00005692"/>
    </source>
</evidence>
<comment type="caution">
    <text evidence="7">The sequence shown here is derived from an EMBL/GenBank/DDBJ whole genome shotgun (WGS) entry which is preliminary data.</text>
</comment>
<accession>A0AAN4ZRY5</accession>
<feature type="transmembrane region" description="Helical" evidence="6">
    <location>
        <begin position="41"/>
        <end position="58"/>
    </location>
</feature>
<organism evidence="7 8">
    <name type="scientific">Pristionchus mayeri</name>
    <dbReference type="NCBI Taxonomy" id="1317129"/>
    <lineage>
        <taxon>Eukaryota</taxon>
        <taxon>Metazoa</taxon>
        <taxon>Ecdysozoa</taxon>
        <taxon>Nematoda</taxon>
        <taxon>Chromadorea</taxon>
        <taxon>Rhabditida</taxon>
        <taxon>Rhabditina</taxon>
        <taxon>Diplogasteromorpha</taxon>
        <taxon>Diplogasteroidea</taxon>
        <taxon>Neodiplogasteridae</taxon>
        <taxon>Pristionchus</taxon>
    </lineage>
</organism>
<evidence type="ECO:0000256" key="6">
    <source>
        <dbReference type="RuleBase" id="RU280813"/>
    </source>
</evidence>
<keyword evidence="4 6" id="KW-1133">Transmembrane helix</keyword>
<dbReference type="Proteomes" id="UP001328107">
    <property type="component" value="Unassembled WGS sequence"/>
</dbReference>
<keyword evidence="3 6" id="KW-0812">Transmembrane</keyword>
<evidence type="ECO:0000313" key="8">
    <source>
        <dbReference type="Proteomes" id="UP001328107"/>
    </source>
</evidence>
<dbReference type="AlphaFoldDB" id="A0AAN4ZRY5"/>
<keyword evidence="8" id="KW-1185">Reference proteome</keyword>
<dbReference type="PANTHER" id="PTHR31552">
    <property type="entry name" value="SERPENTINE RECEPTOR CLASS GAMMA"/>
    <property type="match status" value="1"/>
</dbReference>
<reference evidence="8" key="1">
    <citation type="submission" date="2022-10" db="EMBL/GenBank/DDBJ databases">
        <title>Genome assembly of Pristionchus species.</title>
        <authorList>
            <person name="Yoshida K."/>
            <person name="Sommer R.J."/>
        </authorList>
    </citation>
    <scope>NUCLEOTIDE SEQUENCE [LARGE SCALE GENOMIC DNA]</scope>
    <source>
        <strain evidence="8">RS5460</strain>
    </source>
</reference>
<sequence length="186" mass="21493">MHLVTVIYAAYGSISLFLYLVVFIIIYRLGTKHLNTAFSKLIILYSIVNMISYLNSWFSHRLRIEPIAWPVYESLNSFDGLRNFLTFIMPLTNYNQSVCNLMLTFNRFTAISFPFRSQSVILSSVIFASASACSRLPMFTVWKFKNNTYLIEHTINLNAFWYQIGFCATMLSIGSVFNVISVLKLR</sequence>
<feature type="non-terminal residue" evidence="7">
    <location>
        <position position="186"/>
    </location>
</feature>
<keyword evidence="5 6" id="KW-0472">Membrane</keyword>
<evidence type="ECO:0000256" key="5">
    <source>
        <dbReference type="ARBA" id="ARBA00023136"/>
    </source>
</evidence>
<dbReference type="Pfam" id="PF02118">
    <property type="entry name" value="Srg"/>
    <property type="match status" value="1"/>
</dbReference>
<feature type="transmembrane region" description="Helical" evidence="6">
    <location>
        <begin position="160"/>
        <end position="183"/>
    </location>
</feature>
<name>A0AAN4ZRY5_9BILA</name>
<proteinExistence type="inferred from homology"/>
<evidence type="ECO:0000313" key="7">
    <source>
        <dbReference type="EMBL" id="GMR42685.1"/>
    </source>
</evidence>
<dbReference type="GO" id="GO:0016020">
    <property type="term" value="C:membrane"/>
    <property type="evidence" value="ECO:0007669"/>
    <property type="project" value="UniProtKB-SubCell"/>
</dbReference>
<evidence type="ECO:0000256" key="3">
    <source>
        <dbReference type="ARBA" id="ARBA00022692"/>
    </source>
</evidence>
<dbReference type="PANTHER" id="PTHR31552:SF8">
    <property type="entry name" value="SERPENTINE RECEPTOR CLASS GAMMA"/>
    <property type="match status" value="1"/>
</dbReference>
<comment type="subcellular location">
    <subcellularLocation>
        <location evidence="1">Membrane</location>
        <topology evidence="1">Multi-pass membrane protein</topology>
    </subcellularLocation>
</comment>
<gene>
    <name evidence="7" type="ORF">PMAYCL1PPCAC_12880</name>
</gene>
<comment type="caution">
    <text evidence="6">Lacks conserved residue(s) required for the propagation of feature annotation.</text>
</comment>
<dbReference type="GO" id="GO:0004888">
    <property type="term" value="F:transmembrane signaling receptor activity"/>
    <property type="evidence" value="ECO:0007669"/>
    <property type="project" value="InterPro"/>
</dbReference>
<dbReference type="InterPro" id="IPR000609">
    <property type="entry name" value="7TM_GPCR_serpentine_rcpt_Srg"/>
</dbReference>
<dbReference type="EMBL" id="BTRK01000003">
    <property type="protein sequence ID" value="GMR42685.1"/>
    <property type="molecule type" value="Genomic_DNA"/>
</dbReference>
<comment type="similarity">
    <text evidence="2 6">Belongs to the nematode receptor-like protein srg family.</text>
</comment>
<feature type="transmembrane region" description="Helical" evidence="6">
    <location>
        <begin position="6"/>
        <end position="29"/>
    </location>
</feature>